<sequence>MIRLFGTAQQTFQEFNEYVGGGVAFLYHETKIASRTHTAVLQRSYSNQSVAGRFQRRLVANRGRGGAGMKIRSDAGFIGKINHCTRARDGSEKLNSPLSERPATCIY</sequence>
<gene>
    <name evidence="1" type="ORF">NP589_09690</name>
</gene>
<accession>A0ABT1TSZ7</accession>
<dbReference type="EMBL" id="JANIBL010000024">
    <property type="protein sequence ID" value="MCQ8117698.1"/>
    <property type="molecule type" value="Genomic_DNA"/>
</dbReference>
<evidence type="ECO:0000313" key="1">
    <source>
        <dbReference type="EMBL" id="MCQ8117698.1"/>
    </source>
</evidence>
<dbReference type="RefSeq" id="WP_256606796.1">
    <property type="nucleotide sequence ID" value="NZ_JANIBL010000024.1"/>
</dbReference>
<name>A0ABT1TSZ7_9GAMM</name>
<protein>
    <submittedName>
        <fullName evidence="1">Uncharacterized protein</fullName>
    </submittedName>
</protein>
<feature type="non-terminal residue" evidence="1">
    <location>
        <position position="107"/>
    </location>
</feature>
<proteinExistence type="predicted"/>
<evidence type="ECO:0000313" key="2">
    <source>
        <dbReference type="Proteomes" id="UP001524570"/>
    </source>
</evidence>
<dbReference type="Proteomes" id="UP001524570">
    <property type="component" value="Unassembled WGS sequence"/>
</dbReference>
<comment type="caution">
    <text evidence="1">The sequence shown here is derived from an EMBL/GenBank/DDBJ whole genome shotgun (WGS) entry which is preliminary data.</text>
</comment>
<organism evidence="1 2">
    <name type="scientific">Methylomonas rosea</name>
    <dbReference type="NCBI Taxonomy" id="2952227"/>
    <lineage>
        <taxon>Bacteria</taxon>
        <taxon>Pseudomonadati</taxon>
        <taxon>Pseudomonadota</taxon>
        <taxon>Gammaproteobacteria</taxon>
        <taxon>Methylococcales</taxon>
        <taxon>Methylococcaceae</taxon>
        <taxon>Methylomonas</taxon>
    </lineage>
</organism>
<reference evidence="1 2" key="1">
    <citation type="submission" date="2022-07" db="EMBL/GenBank/DDBJ databases">
        <title>Methylomonas rivi sp. nov., Methylomonas rosea sp. nov., Methylomonas aureus sp. nov. and Methylomonas subterranea sp. nov., four novel methanotrophs isolated from a freshwater creek and the deep terrestrial subsurface.</title>
        <authorList>
            <person name="Abin C."/>
            <person name="Sankaranarayanan K."/>
            <person name="Garner C."/>
            <person name="Sindelar R."/>
            <person name="Kotary K."/>
            <person name="Garner R."/>
            <person name="Barclay S."/>
            <person name="Lawson P."/>
            <person name="Krumholz L."/>
        </authorList>
    </citation>
    <scope>NUCLEOTIDE SEQUENCE [LARGE SCALE GENOMIC DNA]</scope>
    <source>
        <strain evidence="1 2">WSC-7</strain>
    </source>
</reference>
<keyword evidence="2" id="KW-1185">Reference proteome</keyword>